<name>A0ABY8QE88_9RHOB</name>
<accession>A0ABY8QE88</accession>
<dbReference type="InterPro" id="IPR003772">
    <property type="entry name" value="YceD"/>
</dbReference>
<organism evidence="1 2">
    <name type="scientific">Tropicibacter oceani</name>
    <dbReference type="NCBI Taxonomy" id="3058420"/>
    <lineage>
        <taxon>Bacteria</taxon>
        <taxon>Pseudomonadati</taxon>
        <taxon>Pseudomonadota</taxon>
        <taxon>Alphaproteobacteria</taxon>
        <taxon>Rhodobacterales</taxon>
        <taxon>Roseobacteraceae</taxon>
        <taxon>Tropicibacter</taxon>
    </lineage>
</organism>
<reference evidence="1 2" key="1">
    <citation type="submission" date="2023-05" db="EMBL/GenBank/DDBJ databases">
        <title>YMD87, complete Genome.</title>
        <authorList>
            <person name="Zhang J."/>
            <person name="Xu X."/>
        </authorList>
    </citation>
    <scope>NUCLEOTIDE SEQUENCE [LARGE SCALE GENOMIC DNA]</scope>
    <source>
        <strain evidence="1 2">YMD87</strain>
    </source>
</reference>
<dbReference type="EMBL" id="CP124616">
    <property type="protein sequence ID" value="WGW02758.1"/>
    <property type="molecule type" value="Genomic_DNA"/>
</dbReference>
<evidence type="ECO:0000313" key="2">
    <source>
        <dbReference type="Proteomes" id="UP001241605"/>
    </source>
</evidence>
<dbReference type="Pfam" id="PF02620">
    <property type="entry name" value="YceD"/>
    <property type="match status" value="1"/>
</dbReference>
<proteinExistence type="predicted"/>
<dbReference type="RefSeq" id="WP_282299390.1">
    <property type="nucleotide sequence ID" value="NZ_CP124616.1"/>
</dbReference>
<evidence type="ECO:0000313" key="1">
    <source>
        <dbReference type="EMBL" id="WGW02758.1"/>
    </source>
</evidence>
<dbReference type="Proteomes" id="UP001241605">
    <property type="component" value="Chromosome"/>
</dbReference>
<gene>
    <name evidence="1" type="ORF">QF118_12515</name>
</gene>
<keyword evidence="2" id="KW-1185">Reference proteome</keyword>
<protein>
    <submittedName>
        <fullName evidence="1">DUF177 domain-containing protein</fullName>
    </submittedName>
</protein>
<sequence>MSKPSPKSPRLRVSELRTSGETAFLLEPDAAQNRALAAEIGADSLRKTRFEGKVSPKGRRGWLLRGQLGATAVQPCSITLDPVTTRIDTPVVRHFVPADQLETYDEAGAETEMPEDDTLEPLGDVIDLEAVLAEALSLALPSYPRKEGADLGEAVFTEDGAAPLRDEDVKPFAGLAALRDKLQGDGE</sequence>